<gene>
    <name evidence="2" type="ORF">RGC78_16055</name>
</gene>
<sequence length="120" mass="14519">MLEKEKEYKFYEIINELRKKYMQGGAKMLYKDNNWCLYSRHEDIELSSKCYIDEYPDIDDTSFEEILPKFVEEKGLQIIYRDELLQDVIVSALNRKENASNQELLEAIYYYDDNDTFLEL</sequence>
<dbReference type="Pfam" id="PF24832">
    <property type="entry name" value="DUF7716"/>
    <property type="match status" value="1"/>
</dbReference>
<dbReference type="EMBL" id="JAVJAN010000087">
    <property type="protein sequence ID" value="MDR5588975.1"/>
    <property type="molecule type" value="Genomic_DNA"/>
</dbReference>
<keyword evidence="3" id="KW-1185">Reference proteome</keyword>
<evidence type="ECO:0000313" key="2">
    <source>
        <dbReference type="EMBL" id="MDR5588975.1"/>
    </source>
</evidence>
<protein>
    <recommendedName>
        <fullName evidence="1">DUF7716 domain-containing protein</fullName>
    </recommendedName>
</protein>
<evidence type="ECO:0000313" key="3">
    <source>
        <dbReference type="Proteomes" id="UP001256646"/>
    </source>
</evidence>
<organism evidence="2 3">
    <name type="scientific">Clostridium aquiflavi</name>
    <dbReference type="NCBI Taxonomy" id="3073603"/>
    <lineage>
        <taxon>Bacteria</taxon>
        <taxon>Bacillati</taxon>
        <taxon>Bacillota</taxon>
        <taxon>Clostridia</taxon>
        <taxon>Eubacteriales</taxon>
        <taxon>Clostridiaceae</taxon>
        <taxon>Clostridium</taxon>
    </lineage>
</organism>
<reference evidence="2 3" key="1">
    <citation type="submission" date="2023-09" db="EMBL/GenBank/DDBJ databases">
        <authorList>
            <person name="Zhai L."/>
        </authorList>
    </citation>
    <scope>NUCLEOTIDE SEQUENCE [LARGE SCALE GENOMIC DNA]</scope>
    <source>
        <strain evidence="2 3">5 N-1</strain>
    </source>
</reference>
<dbReference type="Proteomes" id="UP001256646">
    <property type="component" value="Unassembled WGS sequence"/>
</dbReference>
<accession>A0ABU1EKQ0</accession>
<dbReference type="RefSeq" id="WP_309556951.1">
    <property type="nucleotide sequence ID" value="NZ_JAVJAN010000087.1"/>
</dbReference>
<proteinExistence type="predicted"/>
<name>A0ABU1EKQ0_9CLOT</name>
<feature type="domain" description="DUF7716" evidence="1">
    <location>
        <begin position="31"/>
        <end position="119"/>
    </location>
</feature>
<dbReference type="InterPro" id="IPR056133">
    <property type="entry name" value="DUF7716"/>
</dbReference>
<comment type="caution">
    <text evidence="2">The sequence shown here is derived from an EMBL/GenBank/DDBJ whole genome shotgun (WGS) entry which is preliminary data.</text>
</comment>
<evidence type="ECO:0000259" key="1">
    <source>
        <dbReference type="Pfam" id="PF24832"/>
    </source>
</evidence>